<keyword evidence="1" id="KW-0472">Membrane</keyword>
<keyword evidence="1" id="KW-0812">Transmembrane</keyword>
<feature type="transmembrane region" description="Helical" evidence="1">
    <location>
        <begin position="72"/>
        <end position="92"/>
    </location>
</feature>
<dbReference type="EMBL" id="BLXT01002861">
    <property type="protein sequence ID" value="GFN98745.1"/>
    <property type="molecule type" value="Genomic_DNA"/>
</dbReference>
<organism evidence="2 3">
    <name type="scientific">Plakobranchus ocellatus</name>
    <dbReference type="NCBI Taxonomy" id="259542"/>
    <lineage>
        <taxon>Eukaryota</taxon>
        <taxon>Metazoa</taxon>
        <taxon>Spiralia</taxon>
        <taxon>Lophotrochozoa</taxon>
        <taxon>Mollusca</taxon>
        <taxon>Gastropoda</taxon>
        <taxon>Heterobranchia</taxon>
        <taxon>Euthyneura</taxon>
        <taxon>Panpulmonata</taxon>
        <taxon>Sacoglossa</taxon>
        <taxon>Placobranchoidea</taxon>
        <taxon>Plakobranchidae</taxon>
        <taxon>Plakobranchus</taxon>
    </lineage>
</organism>
<accession>A0AAV3ZRZ6</accession>
<evidence type="ECO:0000256" key="1">
    <source>
        <dbReference type="SAM" id="Phobius"/>
    </source>
</evidence>
<dbReference type="Proteomes" id="UP000735302">
    <property type="component" value="Unassembled WGS sequence"/>
</dbReference>
<reference evidence="2 3" key="1">
    <citation type="journal article" date="2021" name="Elife">
        <title>Chloroplast acquisition without the gene transfer in kleptoplastic sea slugs, Plakobranchus ocellatus.</title>
        <authorList>
            <person name="Maeda T."/>
            <person name="Takahashi S."/>
            <person name="Yoshida T."/>
            <person name="Shimamura S."/>
            <person name="Takaki Y."/>
            <person name="Nagai Y."/>
            <person name="Toyoda A."/>
            <person name="Suzuki Y."/>
            <person name="Arimoto A."/>
            <person name="Ishii H."/>
            <person name="Satoh N."/>
            <person name="Nishiyama T."/>
            <person name="Hasebe M."/>
            <person name="Maruyama T."/>
            <person name="Minagawa J."/>
            <person name="Obokata J."/>
            <person name="Shigenobu S."/>
        </authorList>
    </citation>
    <scope>NUCLEOTIDE SEQUENCE [LARGE SCALE GENOMIC DNA]</scope>
</reference>
<protein>
    <submittedName>
        <fullName evidence="2">Uncharacterized protein</fullName>
    </submittedName>
</protein>
<proteinExistence type="predicted"/>
<comment type="caution">
    <text evidence="2">The sequence shown here is derived from an EMBL/GenBank/DDBJ whole genome shotgun (WGS) entry which is preliminary data.</text>
</comment>
<sequence length="117" mass="13123">MKILSVQTNISLFSGHSPFTELTRTVLIKSPFFISGGFSIHGDVIAAMVEVRRTDCDSLGNRVKSRTGWQRIQAIGLVIVGCAQLVCVIAMVKPFSRPLARHMLYVFIYHTMTVHDW</sequence>
<name>A0AAV3ZRZ6_9GAST</name>
<evidence type="ECO:0000313" key="3">
    <source>
        <dbReference type="Proteomes" id="UP000735302"/>
    </source>
</evidence>
<keyword evidence="3" id="KW-1185">Reference proteome</keyword>
<gene>
    <name evidence="2" type="ORF">PoB_002525100</name>
</gene>
<dbReference type="AlphaFoldDB" id="A0AAV3ZRZ6"/>
<keyword evidence="1" id="KW-1133">Transmembrane helix</keyword>
<evidence type="ECO:0000313" key="2">
    <source>
        <dbReference type="EMBL" id="GFN98745.1"/>
    </source>
</evidence>